<keyword evidence="7 8" id="KW-0472">Membrane</keyword>
<evidence type="ECO:0000313" key="10">
    <source>
        <dbReference type="Proteomes" id="UP000034207"/>
    </source>
</evidence>
<sequence>MQTVSTENFNWLNIENPTAKDIIFLKQSYAFHDLNLEDCLSDIQRPKVDAQPDHIFIVLHFPRYFKTLKKMIASEVDIFLGQNYMITLHKGDLKPLNDFFSDMKKNKTELDSLVEKGSAMVMYELISQMFEYCFPIIDKIGERLNTIESAMFEERPSSIVPEIARINQEIITFRKTIAPERRVILDLEDRIRPFSSPGNDLYFDDMTDLIEKIWDNLENFREVSESLQRTHDSYITYRLNEGIKILTVFSAILLPLTLITGYYGMNVEGLPIARHPLSAEFIFLGMLAIVGLLLYLFKKKDII</sequence>
<dbReference type="GO" id="GO:0015087">
    <property type="term" value="F:cobalt ion transmembrane transporter activity"/>
    <property type="evidence" value="ECO:0007669"/>
    <property type="project" value="TreeGrafter"/>
</dbReference>
<dbReference type="EMBL" id="LBVV01000016">
    <property type="protein sequence ID" value="KKQ93734.1"/>
    <property type="molecule type" value="Genomic_DNA"/>
</dbReference>
<evidence type="ECO:0000256" key="5">
    <source>
        <dbReference type="ARBA" id="ARBA00022692"/>
    </source>
</evidence>
<evidence type="ECO:0000256" key="6">
    <source>
        <dbReference type="ARBA" id="ARBA00022989"/>
    </source>
</evidence>
<comment type="caution">
    <text evidence="9">The sequence shown here is derived from an EMBL/GenBank/DDBJ whole genome shotgun (WGS) entry which is preliminary data.</text>
</comment>
<dbReference type="SUPFAM" id="SSF143865">
    <property type="entry name" value="CorA soluble domain-like"/>
    <property type="match status" value="1"/>
</dbReference>
<dbReference type="GO" id="GO:0050897">
    <property type="term" value="F:cobalt ion binding"/>
    <property type="evidence" value="ECO:0007669"/>
    <property type="project" value="TreeGrafter"/>
</dbReference>
<accession>A0A0G0P6J6</accession>
<evidence type="ECO:0000256" key="4">
    <source>
        <dbReference type="ARBA" id="ARBA00022475"/>
    </source>
</evidence>
<keyword evidence="4" id="KW-1003">Cell membrane</keyword>
<feature type="transmembrane region" description="Helical" evidence="8">
    <location>
        <begin position="277"/>
        <end position="297"/>
    </location>
</feature>
<name>A0A0G0P6J6_UNCC2</name>
<dbReference type="Proteomes" id="UP000034207">
    <property type="component" value="Unassembled WGS sequence"/>
</dbReference>
<evidence type="ECO:0000256" key="2">
    <source>
        <dbReference type="ARBA" id="ARBA00009765"/>
    </source>
</evidence>
<dbReference type="STRING" id="1618345.UT18_C0016G0030"/>
<dbReference type="Gene3D" id="3.30.460.20">
    <property type="entry name" value="CorA soluble domain-like"/>
    <property type="match status" value="1"/>
</dbReference>
<dbReference type="InterPro" id="IPR045863">
    <property type="entry name" value="CorA_TM1_TM2"/>
</dbReference>
<comment type="subcellular location">
    <subcellularLocation>
        <location evidence="1">Cell membrane</location>
        <topology evidence="1">Multi-pass membrane protein</topology>
    </subcellularLocation>
</comment>
<dbReference type="PANTHER" id="PTHR46494">
    <property type="entry name" value="CORA FAMILY METAL ION TRANSPORTER (EUROFUNG)"/>
    <property type="match status" value="1"/>
</dbReference>
<evidence type="ECO:0000256" key="3">
    <source>
        <dbReference type="ARBA" id="ARBA00022448"/>
    </source>
</evidence>
<evidence type="ECO:0000256" key="7">
    <source>
        <dbReference type="ARBA" id="ARBA00023136"/>
    </source>
</evidence>
<keyword evidence="5 8" id="KW-0812">Transmembrane</keyword>
<keyword evidence="6 8" id="KW-1133">Transmembrane helix</keyword>
<comment type="similarity">
    <text evidence="2">Belongs to the CorA metal ion transporter (MIT) (TC 1.A.35) family.</text>
</comment>
<protein>
    <submittedName>
        <fullName evidence="9">Mg/Co transporter</fullName>
    </submittedName>
</protein>
<dbReference type="SUPFAM" id="SSF144083">
    <property type="entry name" value="Magnesium transport protein CorA, transmembrane region"/>
    <property type="match status" value="1"/>
</dbReference>
<feature type="transmembrane region" description="Helical" evidence="8">
    <location>
        <begin position="245"/>
        <end position="265"/>
    </location>
</feature>
<dbReference type="GO" id="GO:0005886">
    <property type="term" value="C:plasma membrane"/>
    <property type="evidence" value="ECO:0007669"/>
    <property type="project" value="UniProtKB-SubCell"/>
</dbReference>
<dbReference type="PANTHER" id="PTHR46494:SF1">
    <property type="entry name" value="CORA FAMILY METAL ION TRANSPORTER (EUROFUNG)"/>
    <property type="match status" value="1"/>
</dbReference>
<proteinExistence type="inferred from homology"/>
<dbReference type="GO" id="GO:0015095">
    <property type="term" value="F:magnesium ion transmembrane transporter activity"/>
    <property type="evidence" value="ECO:0007669"/>
    <property type="project" value="TreeGrafter"/>
</dbReference>
<gene>
    <name evidence="9" type="ORF">UT18_C0016G0030</name>
</gene>
<dbReference type="InterPro" id="IPR002523">
    <property type="entry name" value="MgTranspt_CorA/ZnTranspt_ZntB"/>
</dbReference>
<dbReference type="GO" id="GO:0000287">
    <property type="term" value="F:magnesium ion binding"/>
    <property type="evidence" value="ECO:0007669"/>
    <property type="project" value="TreeGrafter"/>
</dbReference>
<dbReference type="AlphaFoldDB" id="A0A0G0P6J6"/>
<dbReference type="Gene3D" id="1.20.58.340">
    <property type="entry name" value="Magnesium transport protein CorA, transmembrane region"/>
    <property type="match status" value="2"/>
</dbReference>
<reference evidence="9 10" key="1">
    <citation type="journal article" date="2015" name="Nature">
        <title>rRNA introns, odd ribosomes, and small enigmatic genomes across a large radiation of phyla.</title>
        <authorList>
            <person name="Brown C.T."/>
            <person name="Hug L.A."/>
            <person name="Thomas B.C."/>
            <person name="Sharon I."/>
            <person name="Castelle C.J."/>
            <person name="Singh A."/>
            <person name="Wilkins M.J."/>
            <person name="Williams K.H."/>
            <person name="Banfield J.F."/>
        </authorList>
    </citation>
    <scope>NUCLEOTIDE SEQUENCE [LARGE SCALE GENOMIC DNA]</scope>
</reference>
<organism evidence="9 10">
    <name type="scientific">candidate division CPR2 bacterium GW2011_GWC2_39_10</name>
    <dbReference type="NCBI Taxonomy" id="1618345"/>
    <lineage>
        <taxon>Bacteria</taxon>
        <taxon>Bacteria division CPR2</taxon>
    </lineage>
</organism>
<keyword evidence="3" id="KW-0813">Transport</keyword>
<evidence type="ECO:0000256" key="8">
    <source>
        <dbReference type="SAM" id="Phobius"/>
    </source>
</evidence>
<dbReference type="Pfam" id="PF01544">
    <property type="entry name" value="CorA"/>
    <property type="match status" value="1"/>
</dbReference>
<dbReference type="InterPro" id="IPR045861">
    <property type="entry name" value="CorA_cytoplasmic_dom"/>
</dbReference>
<evidence type="ECO:0000256" key="1">
    <source>
        <dbReference type="ARBA" id="ARBA00004651"/>
    </source>
</evidence>
<dbReference type="CDD" id="cd12822">
    <property type="entry name" value="TmCorA-like"/>
    <property type="match status" value="1"/>
</dbReference>
<evidence type="ECO:0000313" key="9">
    <source>
        <dbReference type="EMBL" id="KKQ93734.1"/>
    </source>
</evidence>